<dbReference type="InterPro" id="IPR008580">
    <property type="entry name" value="PPPDE_dom"/>
</dbReference>
<dbReference type="EMBL" id="ML220146">
    <property type="protein sequence ID" value="TGZ77996.1"/>
    <property type="molecule type" value="Genomic_DNA"/>
</dbReference>
<feature type="region of interest" description="Disordered" evidence="4">
    <location>
        <begin position="177"/>
        <end position="242"/>
    </location>
</feature>
<feature type="compositionally biased region" description="Acidic residues" evidence="4">
    <location>
        <begin position="201"/>
        <end position="210"/>
    </location>
</feature>
<sequence>MPPTTRTSTASTTKTPVHINVYDLLPPGRLSNILWTFGTGLLHTGVVIGDKEYAFGGHDLEAVTGVYSTKPRTTPPGGTFRTEVLHGFTYMGEEEREGVIKEASKLFTGPSYNLLTRNCNHFTSHLCLALTGYPAPKWINRAAGIGGAIPCVVPAGWVEPPECDVSDGEEDEERARLTGRRGGGRAEYQMQLEGPWSAVMSDDEEMSDEEERGKEKRRGGKRDEMGRELPEAERAQLERLEI</sequence>
<dbReference type="SMART" id="SM01179">
    <property type="entry name" value="DUF862"/>
    <property type="match status" value="1"/>
</dbReference>
<dbReference type="PANTHER" id="PTHR12378">
    <property type="entry name" value="DESUMOYLATING ISOPEPTIDASE"/>
    <property type="match status" value="1"/>
</dbReference>
<dbReference type="PROSITE" id="PS51858">
    <property type="entry name" value="PPPDE"/>
    <property type="match status" value="1"/>
</dbReference>
<comment type="similarity">
    <text evidence="1">Belongs to the DeSI family.</text>
</comment>
<evidence type="ECO:0000259" key="5">
    <source>
        <dbReference type="PROSITE" id="PS51858"/>
    </source>
</evidence>
<feature type="compositionally biased region" description="Basic and acidic residues" evidence="4">
    <location>
        <begin position="221"/>
        <end position="242"/>
    </location>
</feature>
<evidence type="ECO:0000256" key="3">
    <source>
        <dbReference type="ARBA" id="ARBA00022801"/>
    </source>
</evidence>
<keyword evidence="2" id="KW-0645">Protease</keyword>
<organism evidence="6 7">
    <name type="scientific">Ascodesmis nigricans</name>
    <dbReference type="NCBI Taxonomy" id="341454"/>
    <lineage>
        <taxon>Eukaryota</taxon>
        <taxon>Fungi</taxon>
        <taxon>Dikarya</taxon>
        <taxon>Ascomycota</taxon>
        <taxon>Pezizomycotina</taxon>
        <taxon>Pezizomycetes</taxon>
        <taxon>Pezizales</taxon>
        <taxon>Ascodesmidaceae</taxon>
        <taxon>Ascodesmis</taxon>
    </lineage>
</organism>
<dbReference type="InParanoid" id="A0A4S2MLQ3"/>
<dbReference type="Gene3D" id="3.90.1720.30">
    <property type="entry name" value="PPPDE domains"/>
    <property type="match status" value="1"/>
</dbReference>
<dbReference type="GO" id="GO:0006508">
    <property type="term" value="P:proteolysis"/>
    <property type="evidence" value="ECO:0007669"/>
    <property type="project" value="UniProtKB-KW"/>
</dbReference>
<dbReference type="Proteomes" id="UP000298138">
    <property type="component" value="Unassembled WGS sequence"/>
</dbReference>
<proteinExistence type="inferred from homology"/>
<evidence type="ECO:0000256" key="2">
    <source>
        <dbReference type="ARBA" id="ARBA00022670"/>
    </source>
</evidence>
<keyword evidence="7" id="KW-1185">Reference proteome</keyword>
<dbReference type="OrthoDB" id="412286at2759"/>
<reference evidence="6 7" key="1">
    <citation type="submission" date="2019-04" db="EMBL/GenBank/DDBJ databases">
        <title>Comparative genomics and transcriptomics to analyze fruiting body development in filamentous ascomycetes.</title>
        <authorList>
            <consortium name="DOE Joint Genome Institute"/>
            <person name="Lutkenhaus R."/>
            <person name="Traeger S."/>
            <person name="Breuer J."/>
            <person name="Kuo A."/>
            <person name="Lipzen A."/>
            <person name="Pangilinan J."/>
            <person name="Dilworth D."/>
            <person name="Sandor L."/>
            <person name="Poggeler S."/>
            <person name="Barry K."/>
            <person name="Grigoriev I.V."/>
            <person name="Nowrousian M."/>
        </authorList>
    </citation>
    <scope>NUCLEOTIDE SEQUENCE [LARGE SCALE GENOMIC DNA]</scope>
    <source>
        <strain evidence="6 7">CBS 389.68</strain>
    </source>
</reference>
<keyword evidence="3" id="KW-0378">Hydrolase</keyword>
<dbReference type="STRING" id="341454.A0A4S2MLQ3"/>
<evidence type="ECO:0000256" key="1">
    <source>
        <dbReference type="ARBA" id="ARBA00008140"/>
    </source>
</evidence>
<accession>A0A4S2MLQ3</accession>
<evidence type="ECO:0000313" key="6">
    <source>
        <dbReference type="EMBL" id="TGZ77996.1"/>
    </source>
</evidence>
<dbReference type="Pfam" id="PF05903">
    <property type="entry name" value="Peptidase_C97"/>
    <property type="match status" value="1"/>
</dbReference>
<feature type="domain" description="PPPDE" evidence="5">
    <location>
        <begin position="15"/>
        <end position="157"/>
    </location>
</feature>
<dbReference type="GO" id="GO:0016579">
    <property type="term" value="P:protein deubiquitination"/>
    <property type="evidence" value="ECO:0007669"/>
    <property type="project" value="TreeGrafter"/>
</dbReference>
<dbReference type="InterPro" id="IPR042266">
    <property type="entry name" value="PPPDE_sf"/>
</dbReference>
<protein>
    <submittedName>
        <fullName evidence="6">DUF862-domain-containing protein</fullName>
    </submittedName>
</protein>
<name>A0A4S2MLQ3_9PEZI</name>
<evidence type="ECO:0000256" key="4">
    <source>
        <dbReference type="SAM" id="MobiDB-lite"/>
    </source>
</evidence>
<evidence type="ECO:0000313" key="7">
    <source>
        <dbReference type="Proteomes" id="UP000298138"/>
    </source>
</evidence>
<dbReference type="AlphaFoldDB" id="A0A4S2MLQ3"/>
<dbReference type="PANTHER" id="PTHR12378:SF80">
    <property type="entry name" value="IP06716P-RELATED"/>
    <property type="match status" value="1"/>
</dbReference>
<gene>
    <name evidence="6" type="ORF">EX30DRAFT_334851</name>
</gene>
<dbReference type="GO" id="GO:0101005">
    <property type="term" value="F:deubiquitinase activity"/>
    <property type="evidence" value="ECO:0007669"/>
    <property type="project" value="TreeGrafter"/>
</dbReference>